<dbReference type="Gene3D" id="3.40.50.1820">
    <property type="entry name" value="alpha/beta hydrolase"/>
    <property type="match status" value="1"/>
</dbReference>
<accession>A0ABV0B2R0</accession>
<keyword evidence="11" id="KW-0732">Signal</keyword>
<proteinExistence type="inferred from homology"/>
<feature type="signal peptide" evidence="11">
    <location>
        <begin position="1"/>
        <end position="20"/>
    </location>
</feature>
<dbReference type="EMBL" id="JBDIZK010000001">
    <property type="protein sequence ID" value="MEN3745874.1"/>
    <property type="molecule type" value="Genomic_DNA"/>
</dbReference>
<dbReference type="Proteomes" id="UP001427805">
    <property type="component" value="Unassembled WGS sequence"/>
</dbReference>
<dbReference type="InterPro" id="IPR002410">
    <property type="entry name" value="Peptidase_S33"/>
</dbReference>
<dbReference type="PANTHER" id="PTHR43722:SF1">
    <property type="entry name" value="PROLINE IMINOPEPTIDASE"/>
    <property type="match status" value="1"/>
</dbReference>
<dbReference type="InterPro" id="IPR000073">
    <property type="entry name" value="AB_hydrolase_1"/>
</dbReference>
<dbReference type="InterPro" id="IPR029058">
    <property type="entry name" value="AB_hydrolase_fold"/>
</dbReference>
<keyword evidence="7" id="KW-0963">Cytoplasm</keyword>
<dbReference type="PANTHER" id="PTHR43722">
    <property type="entry name" value="PROLINE IMINOPEPTIDASE"/>
    <property type="match status" value="1"/>
</dbReference>
<keyword evidence="6" id="KW-0031">Aminopeptidase</keyword>
<evidence type="ECO:0000256" key="6">
    <source>
        <dbReference type="ARBA" id="ARBA00022438"/>
    </source>
</evidence>
<reference evidence="13 14" key="1">
    <citation type="submission" date="2024-05" db="EMBL/GenBank/DDBJ databases">
        <title>Sphingomonas sp. HF-S3 16S ribosomal RNA gene Genome sequencing and assembly.</title>
        <authorList>
            <person name="Lee H."/>
        </authorList>
    </citation>
    <scope>NUCLEOTIDE SEQUENCE [LARGE SCALE GENOMIC DNA]</scope>
    <source>
        <strain evidence="13 14">HF-S3</strain>
    </source>
</reference>
<comment type="similarity">
    <text evidence="3">Belongs to the peptidase S33 family.</text>
</comment>
<evidence type="ECO:0000256" key="2">
    <source>
        <dbReference type="ARBA" id="ARBA00004496"/>
    </source>
</evidence>
<dbReference type="InterPro" id="IPR005944">
    <property type="entry name" value="Pro_iminopeptidase"/>
</dbReference>
<gene>
    <name evidence="13" type="ORF">TPR58_01750</name>
</gene>
<comment type="catalytic activity">
    <reaction evidence="1">
        <text>Release of N-terminal proline from a peptide.</text>
        <dbReference type="EC" id="3.4.11.5"/>
    </reaction>
</comment>
<name>A0ABV0B2R0_9SPHN</name>
<comment type="caution">
    <text evidence="13">The sequence shown here is derived from an EMBL/GenBank/DDBJ whole genome shotgun (WGS) entry which is preliminary data.</text>
</comment>
<dbReference type="RefSeq" id="WP_346244878.1">
    <property type="nucleotide sequence ID" value="NZ_JBDIZK010000001.1"/>
</dbReference>
<dbReference type="GO" id="GO:0016787">
    <property type="term" value="F:hydrolase activity"/>
    <property type="evidence" value="ECO:0007669"/>
    <property type="project" value="UniProtKB-KW"/>
</dbReference>
<evidence type="ECO:0000313" key="13">
    <source>
        <dbReference type="EMBL" id="MEN3745874.1"/>
    </source>
</evidence>
<evidence type="ECO:0000256" key="9">
    <source>
        <dbReference type="ARBA" id="ARBA00022801"/>
    </source>
</evidence>
<evidence type="ECO:0000256" key="1">
    <source>
        <dbReference type="ARBA" id="ARBA00001585"/>
    </source>
</evidence>
<organism evidence="13 14">
    <name type="scientific">Sphingomonas rustica</name>
    <dbReference type="NCBI Taxonomy" id="3103142"/>
    <lineage>
        <taxon>Bacteria</taxon>
        <taxon>Pseudomonadati</taxon>
        <taxon>Pseudomonadota</taxon>
        <taxon>Alphaproteobacteria</taxon>
        <taxon>Sphingomonadales</taxon>
        <taxon>Sphingomonadaceae</taxon>
        <taxon>Sphingomonas</taxon>
    </lineage>
</organism>
<feature type="domain" description="AB hydrolase-1" evidence="12">
    <location>
        <begin position="75"/>
        <end position="349"/>
    </location>
</feature>
<evidence type="ECO:0000256" key="4">
    <source>
        <dbReference type="ARBA" id="ARBA00012568"/>
    </source>
</evidence>
<comment type="subcellular location">
    <subcellularLocation>
        <location evidence="2">Cytoplasm</location>
    </subcellularLocation>
</comment>
<evidence type="ECO:0000256" key="11">
    <source>
        <dbReference type="SAM" id="SignalP"/>
    </source>
</evidence>
<dbReference type="Pfam" id="PF00561">
    <property type="entry name" value="Abhydrolase_1"/>
    <property type="match status" value="1"/>
</dbReference>
<evidence type="ECO:0000256" key="8">
    <source>
        <dbReference type="ARBA" id="ARBA00022670"/>
    </source>
</evidence>
<evidence type="ECO:0000313" key="14">
    <source>
        <dbReference type="Proteomes" id="UP001427805"/>
    </source>
</evidence>
<evidence type="ECO:0000256" key="10">
    <source>
        <dbReference type="ARBA" id="ARBA00029605"/>
    </source>
</evidence>
<evidence type="ECO:0000256" key="3">
    <source>
        <dbReference type="ARBA" id="ARBA00010088"/>
    </source>
</evidence>
<feature type="chain" id="PRO_5046828183" description="Proline iminopeptidase" evidence="11">
    <location>
        <begin position="21"/>
        <end position="371"/>
    </location>
</feature>
<evidence type="ECO:0000259" key="12">
    <source>
        <dbReference type="Pfam" id="PF00561"/>
    </source>
</evidence>
<dbReference type="EC" id="3.4.11.5" evidence="4"/>
<dbReference type="SUPFAM" id="SSF53474">
    <property type="entry name" value="alpha/beta-Hydrolases"/>
    <property type="match status" value="1"/>
</dbReference>
<protein>
    <recommendedName>
        <fullName evidence="5">Proline iminopeptidase</fullName>
        <ecNumber evidence="4">3.4.11.5</ecNumber>
    </recommendedName>
    <alternativeName>
        <fullName evidence="10">Prolyl aminopeptidase</fullName>
    </alternativeName>
</protein>
<keyword evidence="9 13" id="KW-0378">Hydrolase</keyword>
<evidence type="ECO:0000256" key="5">
    <source>
        <dbReference type="ARBA" id="ARBA00021843"/>
    </source>
</evidence>
<keyword evidence="14" id="KW-1185">Reference proteome</keyword>
<dbReference type="PRINTS" id="PR00793">
    <property type="entry name" value="PROAMNOPTASE"/>
</dbReference>
<keyword evidence="8" id="KW-0645">Protease</keyword>
<sequence>MKIRAALLGAALAAAVPATAQTTPPATGDPHAPGRAVVAAIGRIVTPRGVQESFEARIGGTRQIIGVRGRDRANPILLYLHGGPAAPEMPIAWAWQRPWEEYFTMIHWDQRGSGKSFPLNDPQAIAPTMTFDRFCADAIEVIELLRKRYAKRKIFVLGHSWGSTLGLCVLQRRPDLIHAYIGTGQVIDFRENERVGYDWTLARARAAGNAEAVAELEALEPYARSGPFDIDKMTTERKWSIRYGALAAYRDNADFFFDARRMSPDYLPADRKALNDGSAYSIRTLFPILSDVSFTSLTRVEAPIFFFLGRHDHTTPSPLAAQWLDRVKAPRKGLIWFEDSAHLAEIEEPGKFLVELLRRVRPLAREGRPGA</sequence>
<evidence type="ECO:0000256" key="7">
    <source>
        <dbReference type="ARBA" id="ARBA00022490"/>
    </source>
</evidence>